<dbReference type="PANTHER" id="PTHR15549">
    <property type="entry name" value="PAIRED IMMUNOGLOBULIN-LIKE TYPE 2 RECEPTOR"/>
    <property type="match status" value="1"/>
</dbReference>
<reference evidence="7" key="1">
    <citation type="submission" date="2016-11" db="EMBL/GenBank/DDBJ databases">
        <title>The genome sequence of Colletotrichum cuscutae.</title>
        <authorList>
            <person name="Baroncelli R."/>
        </authorList>
    </citation>
    <scope>NUCLEOTIDE SEQUENCE</scope>
    <source>
        <strain evidence="7">IMI 304802</strain>
    </source>
</reference>
<evidence type="ECO:0000256" key="5">
    <source>
        <dbReference type="SAM" id="MobiDB-lite"/>
    </source>
</evidence>
<feature type="transmembrane region" description="Helical" evidence="6">
    <location>
        <begin position="55"/>
        <end position="72"/>
    </location>
</feature>
<keyword evidence="4 6" id="KW-0472">Membrane</keyword>
<dbReference type="InterPro" id="IPR051694">
    <property type="entry name" value="Immunoregulatory_rcpt-like"/>
</dbReference>
<dbReference type="AlphaFoldDB" id="A0AAI9YBZ0"/>
<comment type="subcellular location">
    <subcellularLocation>
        <location evidence="1">Membrane</location>
        <topology evidence="1">Single-pass membrane protein</topology>
    </subcellularLocation>
</comment>
<sequence length="331" mass="36058">MGDRATGLQWKKRNRAKTQCVPWQSGFHSPRLPNEHLPVHSDIDDKNITKKPSPAFVMHILAVLLFGVVFPACARSENRFRRPPGPGPAGDFRDNPVYTLGDNIDLQWEMDLKNIDLILWQQQPTGNVKGPYARLASNSTVKSLVWTVGYAGFPSTMNPDLSQVYFLQLFKTGQSGSSATSHYFNITEPDSTSTSTSSATATTTALALASATSTSTPDSSPAQSPTDPADEDQLSSTAVAGIAVGATLGALILLALLAGLVRRYVKKRRDMAVHTEGDILVYAERQLRAKDEAAAWKLELPAHSRERFEVEACEPRHEMPAEPVGVGMERG</sequence>
<dbReference type="Proteomes" id="UP001239213">
    <property type="component" value="Unassembled WGS sequence"/>
</dbReference>
<gene>
    <name evidence="7" type="ORF">CCUS01_02747</name>
</gene>
<organism evidence="7 8">
    <name type="scientific">Colletotrichum cuscutae</name>
    <dbReference type="NCBI Taxonomy" id="1209917"/>
    <lineage>
        <taxon>Eukaryota</taxon>
        <taxon>Fungi</taxon>
        <taxon>Dikarya</taxon>
        <taxon>Ascomycota</taxon>
        <taxon>Pezizomycotina</taxon>
        <taxon>Sordariomycetes</taxon>
        <taxon>Hypocreomycetidae</taxon>
        <taxon>Glomerellales</taxon>
        <taxon>Glomerellaceae</taxon>
        <taxon>Colletotrichum</taxon>
        <taxon>Colletotrichum acutatum species complex</taxon>
    </lineage>
</organism>
<feature type="transmembrane region" description="Helical" evidence="6">
    <location>
        <begin position="238"/>
        <end position="261"/>
    </location>
</feature>
<name>A0AAI9YBZ0_9PEZI</name>
<dbReference type="PANTHER" id="PTHR15549:SF6">
    <property type="entry name" value="MID2 DOMAIN-CONTAINING PROTEIN"/>
    <property type="match status" value="1"/>
</dbReference>
<evidence type="ECO:0000256" key="4">
    <source>
        <dbReference type="ARBA" id="ARBA00023136"/>
    </source>
</evidence>
<accession>A0AAI9YBZ0</accession>
<evidence type="ECO:0000256" key="2">
    <source>
        <dbReference type="ARBA" id="ARBA00022692"/>
    </source>
</evidence>
<dbReference type="EMBL" id="MPDP01000013">
    <property type="protein sequence ID" value="KAK1496401.1"/>
    <property type="molecule type" value="Genomic_DNA"/>
</dbReference>
<protein>
    <submittedName>
        <fullName evidence="7">Uncharacterized protein</fullName>
    </submittedName>
</protein>
<keyword evidence="2 6" id="KW-0812">Transmembrane</keyword>
<evidence type="ECO:0000256" key="6">
    <source>
        <dbReference type="SAM" id="Phobius"/>
    </source>
</evidence>
<dbReference type="GO" id="GO:0016020">
    <property type="term" value="C:membrane"/>
    <property type="evidence" value="ECO:0007669"/>
    <property type="project" value="UniProtKB-SubCell"/>
</dbReference>
<comment type="caution">
    <text evidence="7">The sequence shown here is derived from an EMBL/GenBank/DDBJ whole genome shotgun (WGS) entry which is preliminary data.</text>
</comment>
<feature type="region of interest" description="Disordered" evidence="5">
    <location>
        <begin position="208"/>
        <end position="233"/>
    </location>
</feature>
<feature type="compositionally biased region" description="Low complexity" evidence="5">
    <location>
        <begin position="208"/>
        <end position="227"/>
    </location>
</feature>
<evidence type="ECO:0000313" key="7">
    <source>
        <dbReference type="EMBL" id="KAK1496401.1"/>
    </source>
</evidence>
<keyword evidence="8" id="KW-1185">Reference proteome</keyword>
<evidence type="ECO:0000313" key="8">
    <source>
        <dbReference type="Proteomes" id="UP001239213"/>
    </source>
</evidence>
<keyword evidence="3 6" id="KW-1133">Transmembrane helix</keyword>
<proteinExistence type="predicted"/>
<evidence type="ECO:0000256" key="3">
    <source>
        <dbReference type="ARBA" id="ARBA00022989"/>
    </source>
</evidence>
<dbReference type="GO" id="GO:0071944">
    <property type="term" value="C:cell periphery"/>
    <property type="evidence" value="ECO:0007669"/>
    <property type="project" value="UniProtKB-ARBA"/>
</dbReference>
<evidence type="ECO:0000256" key="1">
    <source>
        <dbReference type="ARBA" id="ARBA00004167"/>
    </source>
</evidence>